<name>A0AAF0V659_SOLVR</name>
<evidence type="ECO:0000313" key="2">
    <source>
        <dbReference type="Proteomes" id="UP001234989"/>
    </source>
</evidence>
<dbReference type="AlphaFoldDB" id="A0AAF0V659"/>
<gene>
    <name evidence="1" type="ORF">MTR67_053018</name>
</gene>
<dbReference type="EMBL" id="CP133623">
    <property type="protein sequence ID" value="WMV59633.1"/>
    <property type="molecule type" value="Genomic_DNA"/>
</dbReference>
<sequence>MPVGLHLIMMQTQVPRISTPLIQLSTPELVVSLFAFRRTQLFCVRSFVLLGYCGVYPNIHLSILEAS</sequence>
<accession>A0AAF0V659</accession>
<reference evidence="1" key="1">
    <citation type="submission" date="2023-08" db="EMBL/GenBank/DDBJ databases">
        <title>A de novo genome assembly of Solanum verrucosum Schlechtendal, a Mexican diploid species geographically isolated from the other diploid A-genome species in potato relatives.</title>
        <authorList>
            <person name="Hosaka K."/>
        </authorList>
    </citation>
    <scope>NUCLEOTIDE SEQUENCE</scope>
    <source>
        <tissue evidence="1">Young leaves</tissue>
    </source>
</reference>
<dbReference type="Proteomes" id="UP001234989">
    <property type="component" value="Chromosome 12"/>
</dbReference>
<evidence type="ECO:0000313" key="1">
    <source>
        <dbReference type="EMBL" id="WMV59633.1"/>
    </source>
</evidence>
<organism evidence="1 2">
    <name type="scientific">Solanum verrucosum</name>
    <dbReference type="NCBI Taxonomy" id="315347"/>
    <lineage>
        <taxon>Eukaryota</taxon>
        <taxon>Viridiplantae</taxon>
        <taxon>Streptophyta</taxon>
        <taxon>Embryophyta</taxon>
        <taxon>Tracheophyta</taxon>
        <taxon>Spermatophyta</taxon>
        <taxon>Magnoliopsida</taxon>
        <taxon>eudicotyledons</taxon>
        <taxon>Gunneridae</taxon>
        <taxon>Pentapetalae</taxon>
        <taxon>asterids</taxon>
        <taxon>lamiids</taxon>
        <taxon>Solanales</taxon>
        <taxon>Solanaceae</taxon>
        <taxon>Solanoideae</taxon>
        <taxon>Solaneae</taxon>
        <taxon>Solanum</taxon>
    </lineage>
</organism>
<proteinExistence type="predicted"/>
<keyword evidence="2" id="KW-1185">Reference proteome</keyword>
<protein>
    <submittedName>
        <fullName evidence="1">Uncharacterized protein</fullName>
    </submittedName>
</protein>